<protein>
    <submittedName>
        <fullName evidence="1">Uncharacterized protein</fullName>
    </submittedName>
</protein>
<proteinExistence type="predicted"/>
<reference evidence="1 2" key="1">
    <citation type="journal article" date="2016" name="Sci. Rep.">
        <title>A novel ammonia-oxidizing archaeon from wastewater treatment plant: Its enrichment, physiological and genomic characteristics.</title>
        <authorList>
            <person name="Li Y."/>
            <person name="Ding K."/>
            <person name="Wen X."/>
            <person name="Zhang B."/>
            <person name="Shen B."/>
            <person name="Yang Y."/>
        </authorList>
    </citation>
    <scope>NUCLEOTIDE SEQUENCE [LARGE SCALE GENOMIC DNA]</scope>
    <source>
        <strain evidence="1 2">SAT1</strain>
    </source>
</reference>
<sequence>MSMHHGAFCVFCDNPRTIHADKRQWLIHLAGHREKIIAHIVDNYEKCPLGAYPRLIPSKTEYAGHLKWSHTKKELFLWAYQNLIEGQISVLP</sequence>
<dbReference type="Proteomes" id="UP000266745">
    <property type="component" value="Chromosome"/>
</dbReference>
<evidence type="ECO:0000313" key="2">
    <source>
        <dbReference type="Proteomes" id="UP000266745"/>
    </source>
</evidence>
<dbReference type="AlphaFoldDB" id="A0A3G1B6M5"/>
<accession>A0A3G1B6M5</accession>
<keyword evidence="2" id="KW-1185">Reference proteome</keyword>
<gene>
    <name evidence="1" type="ORF">SU86_004930</name>
</gene>
<dbReference type="STRING" id="1603555.SU86_004930"/>
<name>A0A3G1B6M5_9ARCH</name>
<dbReference type="KEGG" id="tah:SU86_004930"/>
<organism evidence="1 2">
    <name type="scientific">Candidatus Nitrosotenuis cloacae</name>
    <dbReference type="NCBI Taxonomy" id="1603555"/>
    <lineage>
        <taxon>Archaea</taxon>
        <taxon>Nitrososphaerota</taxon>
        <taxon>Candidatus Nitrosotenuis</taxon>
    </lineage>
</organism>
<dbReference type="EMBL" id="CP011097">
    <property type="protein sequence ID" value="AJZ75816.2"/>
    <property type="molecule type" value="Genomic_DNA"/>
</dbReference>
<evidence type="ECO:0000313" key="1">
    <source>
        <dbReference type="EMBL" id="AJZ75816.2"/>
    </source>
</evidence>